<dbReference type="EMBL" id="KZ613536">
    <property type="protein sequence ID" value="PMD13101.1"/>
    <property type="molecule type" value="Genomic_DNA"/>
</dbReference>
<name>A0A2J6PGC6_9HELO</name>
<dbReference type="Proteomes" id="UP000235672">
    <property type="component" value="Unassembled WGS sequence"/>
</dbReference>
<reference evidence="1 2" key="1">
    <citation type="submission" date="2016-05" db="EMBL/GenBank/DDBJ databases">
        <title>A degradative enzymes factory behind the ericoid mycorrhizal symbiosis.</title>
        <authorList>
            <consortium name="DOE Joint Genome Institute"/>
            <person name="Martino E."/>
            <person name="Morin E."/>
            <person name="Grelet G."/>
            <person name="Kuo A."/>
            <person name="Kohler A."/>
            <person name="Daghino S."/>
            <person name="Barry K."/>
            <person name="Choi C."/>
            <person name="Cichocki N."/>
            <person name="Clum A."/>
            <person name="Copeland A."/>
            <person name="Hainaut M."/>
            <person name="Haridas S."/>
            <person name="Labutti K."/>
            <person name="Lindquist E."/>
            <person name="Lipzen A."/>
            <person name="Khouja H.-R."/>
            <person name="Murat C."/>
            <person name="Ohm R."/>
            <person name="Olson A."/>
            <person name="Spatafora J."/>
            <person name="Veneault-Fourrey C."/>
            <person name="Henrissat B."/>
            <person name="Grigoriev I."/>
            <person name="Martin F."/>
            <person name="Perotto S."/>
        </authorList>
    </citation>
    <scope>NUCLEOTIDE SEQUENCE [LARGE SCALE GENOMIC DNA]</scope>
    <source>
        <strain evidence="1 2">UAMH 7357</strain>
    </source>
</reference>
<evidence type="ECO:0000313" key="1">
    <source>
        <dbReference type="EMBL" id="PMD13101.1"/>
    </source>
</evidence>
<accession>A0A2J6PGC6</accession>
<keyword evidence="2" id="KW-1185">Reference proteome</keyword>
<gene>
    <name evidence="1" type="ORF">NA56DRAFT_445249</name>
</gene>
<dbReference type="AlphaFoldDB" id="A0A2J6PGC6"/>
<proteinExistence type="predicted"/>
<evidence type="ECO:0000313" key="2">
    <source>
        <dbReference type="Proteomes" id="UP000235672"/>
    </source>
</evidence>
<sequence>MDNPRDCSRIKRSRCVWECRNGLGGFRWWSSGTDIWELCNKQTLRDGRRAHPVLEAHHQTRESPSDTNFAEEDPKKRQISFKDVALGTSMFKATELRDKVFAMHGFCPNTNGVWTVPNYSLALLDVYRHATLRLVDEEGVIRVLFAAGIGRFSDTTPGLEDLPSWALDWSRTSYGVPLSYINLKIDYGAGGAAPIHLNAHRQNGAPLFLSAFVLDTIVELAQLMFGGVSNEAQSFEQEPAVEDLLQVPRNSYKFIQDSAYFHNP</sequence>
<protein>
    <submittedName>
        <fullName evidence="1">Uncharacterized protein</fullName>
    </submittedName>
</protein>
<dbReference type="OrthoDB" id="2157530at2759"/>
<organism evidence="1 2">
    <name type="scientific">Hyaloscypha hepaticicola</name>
    <dbReference type="NCBI Taxonomy" id="2082293"/>
    <lineage>
        <taxon>Eukaryota</taxon>
        <taxon>Fungi</taxon>
        <taxon>Dikarya</taxon>
        <taxon>Ascomycota</taxon>
        <taxon>Pezizomycotina</taxon>
        <taxon>Leotiomycetes</taxon>
        <taxon>Helotiales</taxon>
        <taxon>Hyaloscyphaceae</taxon>
        <taxon>Hyaloscypha</taxon>
    </lineage>
</organism>